<accession>A0A1Y1NCC1</accession>
<feature type="domain" description="FAD-binding FR-type" evidence="10">
    <location>
        <begin position="32"/>
        <end position="274"/>
    </location>
</feature>
<evidence type="ECO:0000256" key="7">
    <source>
        <dbReference type="ARBA" id="ARBA00023002"/>
    </source>
</evidence>
<dbReference type="Gene3D" id="2.40.30.10">
    <property type="entry name" value="Translation factors"/>
    <property type="match status" value="1"/>
</dbReference>
<dbReference type="GO" id="GO:0030586">
    <property type="term" value="F:[methionine synthase] reductase (NADPH) activity"/>
    <property type="evidence" value="ECO:0007669"/>
    <property type="project" value="UniProtKB-EC"/>
</dbReference>
<dbReference type="FunFam" id="1.20.990.10:FF:000007">
    <property type="entry name" value="Methionine synthase reductase"/>
    <property type="match status" value="1"/>
</dbReference>
<comment type="cofactor">
    <cofactor evidence="2">
        <name>FAD</name>
        <dbReference type="ChEBI" id="CHEBI:57692"/>
    </cofactor>
</comment>
<evidence type="ECO:0000256" key="2">
    <source>
        <dbReference type="ARBA" id="ARBA00001974"/>
    </source>
</evidence>
<reference evidence="11" key="1">
    <citation type="journal article" date="2016" name="Sci. Rep.">
        <title>Molecular characterization of firefly nuptial gifts: a multi-omics approach sheds light on postcopulatory sexual selection.</title>
        <authorList>
            <person name="Al-Wathiqui N."/>
            <person name="Fallon T.R."/>
            <person name="South A."/>
            <person name="Weng J.K."/>
            <person name="Lewis S.M."/>
        </authorList>
    </citation>
    <scope>NUCLEOTIDE SEQUENCE</scope>
</reference>
<keyword evidence="7" id="KW-0560">Oxidoreductase</keyword>
<sequence>MSLEPADYLQITFNVERDLQSDDRRILPFADSLLYKRKVLEIRRLTTGVDVKRTYDVALDLQDVDKDFQPGDTIAILPENNHDEVAELLHHLNLLAVADVPYLVEIRTGTTKKKPIIPPHIPTCGTLRDLFSKRLDLRGTPKKLFLKMLLRFTTDSQEMAQLQQLCSPSGSTEYNNFIQNCDSLLHLLQSFPSCRPPVERLLEHLGPLQPRPYSISSSPLINNSTSKQLHFTFSVIDLENNLKGVCTSWLERFSNNPERSLDFYFRRPNNFRLPEDMSTPIIMIGPGTGVAPFIGFLQHRELLNLDVGAAWLFYGCRYASRDFLYKKEIDQFLQTGILTRLFCCSSRDQTEKVYVQDLIRQHNESFVNKIVRENAVVYVCGDAKNMVKQVSSTIVNCLTDVMSWSQSDAEGYMKQLQNTNRYIQDVWI</sequence>
<evidence type="ECO:0000256" key="3">
    <source>
        <dbReference type="ARBA" id="ARBA00022630"/>
    </source>
</evidence>
<dbReference type="InterPro" id="IPR001709">
    <property type="entry name" value="Flavoprot_Pyr_Nucl_cyt_Rdtase"/>
</dbReference>
<dbReference type="Pfam" id="PF00667">
    <property type="entry name" value="FAD_binding_1"/>
    <property type="match status" value="1"/>
</dbReference>
<dbReference type="GO" id="GO:0050667">
    <property type="term" value="P:homocysteine metabolic process"/>
    <property type="evidence" value="ECO:0007669"/>
    <property type="project" value="TreeGrafter"/>
</dbReference>
<keyword evidence="3" id="KW-0285">Flavoprotein</keyword>
<dbReference type="SUPFAM" id="SSF52343">
    <property type="entry name" value="Ferredoxin reductase-like, C-terminal NADP-linked domain"/>
    <property type="match status" value="1"/>
</dbReference>
<dbReference type="InterPro" id="IPR017927">
    <property type="entry name" value="FAD-bd_FR_type"/>
</dbReference>
<dbReference type="InterPro" id="IPR017938">
    <property type="entry name" value="Riboflavin_synthase-like_b-brl"/>
</dbReference>
<organism evidence="11">
    <name type="scientific">Photinus pyralis</name>
    <name type="common">Common eastern firefly</name>
    <name type="synonym">Lampyris pyralis</name>
    <dbReference type="NCBI Taxonomy" id="7054"/>
    <lineage>
        <taxon>Eukaryota</taxon>
        <taxon>Metazoa</taxon>
        <taxon>Ecdysozoa</taxon>
        <taxon>Arthropoda</taxon>
        <taxon>Hexapoda</taxon>
        <taxon>Insecta</taxon>
        <taxon>Pterygota</taxon>
        <taxon>Neoptera</taxon>
        <taxon>Endopterygota</taxon>
        <taxon>Coleoptera</taxon>
        <taxon>Polyphaga</taxon>
        <taxon>Elateriformia</taxon>
        <taxon>Elateroidea</taxon>
        <taxon>Lampyridae</taxon>
        <taxon>Lampyrinae</taxon>
        <taxon>Photinus</taxon>
    </lineage>
</organism>
<dbReference type="EC" id="1.16.1.8" evidence="8"/>
<proteinExistence type="predicted"/>
<dbReference type="CDD" id="cd06203">
    <property type="entry name" value="methionine_synthase_red"/>
    <property type="match status" value="1"/>
</dbReference>
<dbReference type="Pfam" id="PF00175">
    <property type="entry name" value="NAD_binding_1"/>
    <property type="match status" value="1"/>
</dbReference>
<evidence type="ECO:0000256" key="9">
    <source>
        <dbReference type="ARBA" id="ARBA00040659"/>
    </source>
</evidence>
<dbReference type="SUPFAM" id="SSF63380">
    <property type="entry name" value="Riboflavin synthase domain-like"/>
    <property type="match status" value="1"/>
</dbReference>
<dbReference type="AlphaFoldDB" id="A0A1Y1NCC1"/>
<dbReference type="EMBL" id="GEZM01009521">
    <property type="protein sequence ID" value="JAV94540.1"/>
    <property type="molecule type" value="Transcribed_RNA"/>
</dbReference>
<keyword evidence="5" id="KW-0274">FAD</keyword>
<dbReference type="PANTHER" id="PTHR19384">
    <property type="entry name" value="NITRIC OXIDE SYNTHASE-RELATED"/>
    <property type="match status" value="1"/>
</dbReference>
<evidence type="ECO:0000256" key="4">
    <source>
        <dbReference type="ARBA" id="ARBA00022643"/>
    </source>
</evidence>
<keyword evidence="4" id="KW-0288">FMN</keyword>
<dbReference type="PANTHER" id="PTHR19384:SF84">
    <property type="entry name" value="METHIONINE SYNTHASE REDUCTASE"/>
    <property type="match status" value="1"/>
</dbReference>
<dbReference type="PROSITE" id="PS51384">
    <property type="entry name" value="FAD_FR"/>
    <property type="match status" value="1"/>
</dbReference>
<protein>
    <recommendedName>
        <fullName evidence="9">Methionine synthase reductase</fullName>
        <ecNumber evidence="8">1.16.1.8</ecNumber>
    </recommendedName>
</protein>
<dbReference type="GO" id="GO:0005829">
    <property type="term" value="C:cytosol"/>
    <property type="evidence" value="ECO:0007669"/>
    <property type="project" value="TreeGrafter"/>
</dbReference>
<evidence type="ECO:0000256" key="1">
    <source>
        <dbReference type="ARBA" id="ARBA00001917"/>
    </source>
</evidence>
<dbReference type="Gene3D" id="1.20.990.10">
    <property type="entry name" value="NADPH-cytochrome p450 Reductase, Chain A, domain 3"/>
    <property type="match status" value="1"/>
</dbReference>
<dbReference type="PRINTS" id="PR00371">
    <property type="entry name" value="FPNCR"/>
</dbReference>
<dbReference type="FunFam" id="3.40.50.80:FF:000001">
    <property type="entry name" value="NADPH--cytochrome P450 reductase 1"/>
    <property type="match status" value="1"/>
</dbReference>
<dbReference type="InterPro" id="IPR023173">
    <property type="entry name" value="NADPH_Cyt_P450_Rdtase_alpha"/>
</dbReference>
<evidence type="ECO:0000256" key="8">
    <source>
        <dbReference type="ARBA" id="ARBA00039088"/>
    </source>
</evidence>
<keyword evidence="6" id="KW-0521">NADP</keyword>
<dbReference type="GO" id="GO:0009086">
    <property type="term" value="P:methionine biosynthetic process"/>
    <property type="evidence" value="ECO:0007669"/>
    <property type="project" value="TreeGrafter"/>
</dbReference>
<dbReference type="InterPro" id="IPR039261">
    <property type="entry name" value="FNR_nucleotide-bd"/>
</dbReference>
<evidence type="ECO:0000313" key="11">
    <source>
        <dbReference type="EMBL" id="JAV94540.1"/>
    </source>
</evidence>
<dbReference type="GO" id="GO:0050660">
    <property type="term" value="F:flavin adenine dinucleotide binding"/>
    <property type="evidence" value="ECO:0007669"/>
    <property type="project" value="TreeGrafter"/>
</dbReference>
<comment type="cofactor">
    <cofactor evidence="1">
        <name>FMN</name>
        <dbReference type="ChEBI" id="CHEBI:58210"/>
    </cofactor>
</comment>
<dbReference type="InterPro" id="IPR001433">
    <property type="entry name" value="OxRdtase_FAD/NAD-bd"/>
</dbReference>
<dbReference type="Gene3D" id="3.40.50.80">
    <property type="entry name" value="Nucleotide-binding domain of ferredoxin-NADP reductase (FNR) module"/>
    <property type="match status" value="1"/>
</dbReference>
<evidence type="ECO:0000256" key="6">
    <source>
        <dbReference type="ARBA" id="ARBA00022857"/>
    </source>
</evidence>
<evidence type="ECO:0000256" key="5">
    <source>
        <dbReference type="ARBA" id="ARBA00022827"/>
    </source>
</evidence>
<evidence type="ECO:0000259" key="10">
    <source>
        <dbReference type="PROSITE" id="PS51384"/>
    </source>
</evidence>
<name>A0A1Y1NCC1_PHOPY</name>
<dbReference type="InterPro" id="IPR003097">
    <property type="entry name" value="CysJ-like_FAD-binding"/>
</dbReference>
<dbReference type="GO" id="GO:0010181">
    <property type="term" value="F:FMN binding"/>
    <property type="evidence" value="ECO:0007669"/>
    <property type="project" value="TreeGrafter"/>
</dbReference>